<dbReference type="Proteomes" id="UP000075025">
    <property type="component" value="Unassembled WGS sequence"/>
</dbReference>
<dbReference type="PROSITE" id="PS50977">
    <property type="entry name" value="HTH_TETR_2"/>
    <property type="match status" value="1"/>
</dbReference>
<dbReference type="PRINTS" id="PR00455">
    <property type="entry name" value="HTHTETR"/>
</dbReference>
<dbReference type="Gene3D" id="1.10.357.10">
    <property type="entry name" value="Tetracycline Repressor, domain 2"/>
    <property type="match status" value="1"/>
</dbReference>
<evidence type="ECO:0000256" key="1">
    <source>
        <dbReference type="ARBA" id="ARBA00023125"/>
    </source>
</evidence>
<dbReference type="EMBL" id="LDRT01000077">
    <property type="protein sequence ID" value="KTR93649.1"/>
    <property type="molecule type" value="Genomic_DNA"/>
</dbReference>
<dbReference type="AlphaFoldDB" id="A0A147EVN4"/>
<dbReference type="InterPro" id="IPR050109">
    <property type="entry name" value="HTH-type_TetR-like_transc_reg"/>
</dbReference>
<dbReference type="OrthoDB" id="7252896at2"/>
<dbReference type="InterPro" id="IPR009057">
    <property type="entry name" value="Homeodomain-like_sf"/>
</dbReference>
<proteinExistence type="predicted"/>
<protein>
    <recommendedName>
        <fullName evidence="3">HTH tetR-type domain-containing protein</fullName>
    </recommendedName>
</protein>
<dbReference type="SUPFAM" id="SSF48498">
    <property type="entry name" value="Tetracyclin repressor-like, C-terminal domain"/>
    <property type="match status" value="1"/>
</dbReference>
<reference evidence="4 5" key="1">
    <citation type="journal article" date="2016" name="Front. Microbiol.">
        <title>Genomic Resource of Rice Seed Associated Bacteria.</title>
        <authorList>
            <person name="Midha S."/>
            <person name="Bansal K."/>
            <person name="Sharma S."/>
            <person name="Kumar N."/>
            <person name="Patil P.P."/>
            <person name="Chaudhry V."/>
            <person name="Patil P.B."/>
        </authorList>
    </citation>
    <scope>NUCLEOTIDE SEQUENCE [LARGE SCALE GENOMIC DNA]</scope>
    <source>
        <strain evidence="4 5">NS220</strain>
    </source>
</reference>
<dbReference type="RefSeq" id="WP_058624212.1">
    <property type="nucleotide sequence ID" value="NZ_LDRT01000077.1"/>
</dbReference>
<gene>
    <name evidence="4" type="ORF">NS220_11645</name>
</gene>
<sequence length="208" mass="22402">MTDTVPAPSRRRENTRTRLMDAAAEMFAEVGIDAASVEAICERAGFTRGAFYSNFASKEELFLALCARSAETTIAAVRARVTSIEDRGLEGAGDVLQLVQEVLEATGEDRLDVLLGAETRLQALRNPEFAEAYLALNQGLGESVTQLVRDIADARGLSLRVPAEVATELLLAVWISTSETALITHQAATLSRGQLAERLSQVVGLILE</sequence>
<feature type="DNA-binding region" description="H-T-H motif" evidence="2">
    <location>
        <begin position="36"/>
        <end position="55"/>
    </location>
</feature>
<dbReference type="InterPro" id="IPR001647">
    <property type="entry name" value="HTH_TetR"/>
</dbReference>
<evidence type="ECO:0000313" key="5">
    <source>
        <dbReference type="Proteomes" id="UP000075025"/>
    </source>
</evidence>
<organism evidence="4 5">
    <name type="scientific">Microbacterium testaceum</name>
    <name type="common">Aureobacterium testaceum</name>
    <name type="synonym">Brevibacterium testaceum</name>
    <dbReference type="NCBI Taxonomy" id="2033"/>
    <lineage>
        <taxon>Bacteria</taxon>
        <taxon>Bacillati</taxon>
        <taxon>Actinomycetota</taxon>
        <taxon>Actinomycetes</taxon>
        <taxon>Micrococcales</taxon>
        <taxon>Microbacteriaceae</taxon>
        <taxon>Microbacterium</taxon>
    </lineage>
</organism>
<evidence type="ECO:0000313" key="4">
    <source>
        <dbReference type="EMBL" id="KTR93649.1"/>
    </source>
</evidence>
<dbReference type="SUPFAM" id="SSF46689">
    <property type="entry name" value="Homeodomain-like"/>
    <property type="match status" value="1"/>
</dbReference>
<evidence type="ECO:0000256" key="2">
    <source>
        <dbReference type="PROSITE-ProRule" id="PRU00335"/>
    </source>
</evidence>
<dbReference type="InterPro" id="IPR036271">
    <property type="entry name" value="Tet_transcr_reg_TetR-rel_C_sf"/>
</dbReference>
<comment type="caution">
    <text evidence="4">The sequence shown here is derived from an EMBL/GenBank/DDBJ whole genome shotgun (WGS) entry which is preliminary data.</text>
</comment>
<dbReference type="PANTHER" id="PTHR30055">
    <property type="entry name" value="HTH-TYPE TRANSCRIPTIONAL REGULATOR RUTR"/>
    <property type="match status" value="1"/>
</dbReference>
<feature type="domain" description="HTH tetR-type" evidence="3">
    <location>
        <begin position="13"/>
        <end position="73"/>
    </location>
</feature>
<dbReference type="PANTHER" id="PTHR30055:SF241">
    <property type="entry name" value="TRANSCRIPTIONAL REGULATORY PROTEIN"/>
    <property type="match status" value="1"/>
</dbReference>
<name>A0A147EVN4_MICTE</name>
<keyword evidence="1 2" id="KW-0238">DNA-binding</keyword>
<dbReference type="GO" id="GO:0000976">
    <property type="term" value="F:transcription cis-regulatory region binding"/>
    <property type="evidence" value="ECO:0007669"/>
    <property type="project" value="TreeGrafter"/>
</dbReference>
<dbReference type="GO" id="GO:0003700">
    <property type="term" value="F:DNA-binding transcription factor activity"/>
    <property type="evidence" value="ECO:0007669"/>
    <property type="project" value="TreeGrafter"/>
</dbReference>
<dbReference type="Pfam" id="PF00440">
    <property type="entry name" value="TetR_N"/>
    <property type="match status" value="1"/>
</dbReference>
<accession>A0A147EVN4</accession>
<dbReference type="PATRIC" id="fig|2033.6.peg.3571"/>
<evidence type="ECO:0000259" key="3">
    <source>
        <dbReference type="PROSITE" id="PS50977"/>
    </source>
</evidence>